<keyword evidence="3" id="KW-0479">Metal-binding</keyword>
<feature type="region of interest" description="Disordered" evidence="5">
    <location>
        <begin position="620"/>
        <end position="643"/>
    </location>
</feature>
<dbReference type="PANTHER" id="PTHR31121">
    <property type="entry name" value="ALPHA-1,2 MANNOSYLTRANSFERASE KTR1"/>
    <property type="match status" value="1"/>
</dbReference>
<organism evidence="7 8">
    <name type="scientific">Mycena sanguinolenta</name>
    <dbReference type="NCBI Taxonomy" id="230812"/>
    <lineage>
        <taxon>Eukaryota</taxon>
        <taxon>Fungi</taxon>
        <taxon>Dikarya</taxon>
        <taxon>Basidiomycota</taxon>
        <taxon>Agaricomycotina</taxon>
        <taxon>Agaricomycetes</taxon>
        <taxon>Agaricomycetidae</taxon>
        <taxon>Agaricales</taxon>
        <taxon>Marasmiineae</taxon>
        <taxon>Mycenaceae</taxon>
        <taxon>Mycena</taxon>
    </lineage>
</organism>
<sequence length="1120" mass="126792">MSEASGSAFEKRDLTNETINEKRRACDRCRRLKRRCDGAEICGQCSANGVVCARRAPALVRTVFDIQRRSYTRDYVESLKLRLQNVEQELHQPGQHLVSGLLKGLIKPIPPPHPSDSGPHDLAASFQKLFLDDPPPDPGFQGESSVSMMVKAAVAIKPDRPSTRRRTPGPNPWILNPWDPHSSDIRHLTFPDSHLLSTLISLYFTHVDIFIPILHRSNFEDAVSNGFHTSREDFASLLLLVCALGSLYLPDSTASSEGRVKLAWTWYDQVELCGHALRRPPTTYDLQAYCLAGHFLVCCANPRLSWTMVGFGLRIAQDIGTPRRNLSPTISTGEELEKRATWQVNTHVDRDAADQVIRALILLDAQLACSLGRLTALNPFDLDIGLPSELPLADGPQHTPSILAFFNCVVGLYRILHFLLKNLYSTSRLYTASGIGDLRGLAVELDLTLNKWFSSIPPHLIWDPERLDRAFFDQSAALYCFYDYIRMLLHRPFILPRNPTEPPDLRAMRICTKAACACISVADTHRRRRPDCPLFLSQDPLFTAAMVLIINMWAYPQHGDEQVQNLANVRIVLDIFKSQQTWQAFTDSLSVHSDPRGSWPSSGYFITVIERLLALDHTAAEQPEAHSDTTSSPGSISGTGTEGLMGHQPESWTVLAQAWLAGAPLDRHSLPQTLPIPPVFVGGPRSGSDAALSTSRSFGFVTCAALDLFLLAPFGDSPAVAMLNMLRKRRLGIIAAAAVVLYYFLGLRPGPTNRQLLTDHSAHDSRPTQNLYEPPYRTGIPEKYYAMANTSERASAVIVILARNRDLAGVLSSMIQFESKFNHKFGYPYVFLNEVPFTEEFKRNTSVATAARVQFGLVPPEHWYQPDWIDEARASAVRQRMGPRLYGGRFLLLLSRDCLIWRAKIQTASHIATCVGSNPGLFFFRHELLKPYKYYWRYVYPPKFRTCLMVGRVEPDVKFYCDIDFDPFRFMEGEDKKYAFTISFPEFKWTIKGLWPAVKYFMKANPELISPDNAMGMLTDRTGTYYNRCHFWSNFEIASLELWRSEAYLKFFEFLDSRGCTQSQPQRWGDAPIHSFGAALFARKDQIVRTHLLHKIYFTHESLLRIQHFFNEIGERRVCI</sequence>
<dbReference type="Pfam" id="PF01793">
    <property type="entry name" value="Glyco_transf_15"/>
    <property type="match status" value="2"/>
</dbReference>
<dbReference type="Gene3D" id="3.90.550.10">
    <property type="entry name" value="Spore Coat Polysaccharide Biosynthesis Protein SpsA, Chain A"/>
    <property type="match status" value="1"/>
</dbReference>
<dbReference type="GO" id="GO:0006487">
    <property type="term" value="P:protein N-linked glycosylation"/>
    <property type="evidence" value="ECO:0007669"/>
    <property type="project" value="TreeGrafter"/>
</dbReference>
<dbReference type="InterPro" id="IPR001138">
    <property type="entry name" value="Zn2Cys6_DnaBD"/>
</dbReference>
<dbReference type="OrthoDB" id="4934715at2759"/>
<dbReference type="InterPro" id="IPR029044">
    <property type="entry name" value="Nucleotide-diphossugar_trans"/>
</dbReference>
<dbReference type="SMART" id="SM00066">
    <property type="entry name" value="GAL4"/>
    <property type="match status" value="1"/>
</dbReference>
<dbReference type="PROSITE" id="PS50048">
    <property type="entry name" value="ZN2_CY6_FUNGAL_2"/>
    <property type="match status" value="1"/>
</dbReference>
<gene>
    <name evidence="7" type="ORF">MSAN_00616100</name>
</gene>
<dbReference type="EMBL" id="JACAZH010000004">
    <property type="protein sequence ID" value="KAF7369870.1"/>
    <property type="molecule type" value="Genomic_DNA"/>
</dbReference>
<evidence type="ECO:0000313" key="7">
    <source>
        <dbReference type="EMBL" id="KAF7369870.1"/>
    </source>
</evidence>
<protein>
    <submittedName>
        <fullName evidence="7">Glycosyltransferase family 15 protein</fullName>
    </submittedName>
</protein>
<reference evidence="7" key="1">
    <citation type="submission" date="2020-05" db="EMBL/GenBank/DDBJ databases">
        <title>Mycena genomes resolve the evolution of fungal bioluminescence.</title>
        <authorList>
            <person name="Tsai I.J."/>
        </authorList>
    </citation>
    <scope>NUCLEOTIDE SEQUENCE</scope>
    <source>
        <strain evidence="7">160909Yilan</strain>
    </source>
</reference>
<feature type="compositionally biased region" description="Low complexity" evidence="5">
    <location>
        <begin position="629"/>
        <end position="639"/>
    </location>
</feature>
<dbReference type="GO" id="GO:0005794">
    <property type="term" value="C:Golgi apparatus"/>
    <property type="evidence" value="ECO:0007669"/>
    <property type="project" value="TreeGrafter"/>
</dbReference>
<dbReference type="PROSITE" id="PS00463">
    <property type="entry name" value="ZN2_CY6_FUNGAL_1"/>
    <property type="match status" value="1"/>
</dbReference>
<evidence type="ECO:0000256" key="1">
    <source>
        <dbReference type="ARBA" id="ARBA00007677"/>
    </source>
</evidence>
<keyword evidence="8" id="KW-1185">Reference proteome</keyword>
<dbReference type="SMART" id="SM00906">
    <property type="entry name" value="Fungal_trans"/>
    <property type="match status" value="1"/>
</dbReference>
<dbReference type="GO" id="GO:0000032">
    <property type="term" value="P:cell wall mannoprotein biosynthetic process"/>
    <property type="evidence" value="ECO:0007669"/>
    <property type="project" value="TreeGrafter"/>
</dbReference>
<dbReference type="GO" id="GO:0000981">
    <property type="term" value="F:DNA-binding transcription factor activity, RNA polymerase II-specific"/>
    <property type="evidence" value="ECO:0007669"/>
    <property type="project" value="InterPro"/>
</dbReference>
<proteinExistence type="inferred from homology"/>
<evidence type="ECO:0000256" key="2">
    <source>
        <dbReference type="ARBA" id="ARBA00022679"/>
    </source>
</evidence>
<dbReference type="GO" id="GO:0008270">
    <property type="term" value="F:zinc ion binding"/>
    <property type="evidence" value="ECO:0007669"/>
    <property type="project" value="InterPro"/>
</dbReference>
<comment type="caution">
    <text evidence="7">The sequence shown here is derived from an EMBL/GenBank/DDBJ whole genome shotgun (WGS) entry which is preliminary data.</text>
</comment>
<dbReference type="Proteomes" id="UP000623467">
    <property type="component" value="Unassembled WGS sequence"/>
</dbReference>
<dbReference type="GO" id="GO:0000026">
    <property type="term" value="F:alpha-1,2-mannosyltransferase activity"/>
    <property type="evidence" value="ECO:0007669"/>
    <property type="project" value="TreeGrafter"/>
</dbReference>
<accession>A0A8H6YZF2</accession>
<evidence type="ECO:0000256" key="4">
    <source>
        <dbReference type="ARBA" id="ARBA00023242"/>
    </source>
</evidence>
<dbReference type="GO" id="GO:0016020">
    <property type="term" value="C:membrane"/>
    <property type="evidence" value="ECO:0007669"/>
    <property type="project" value="InterPro"/>
</dbReference>
<evidence type="ECO:0000256" key="3">
    <source>
        <dbReference type="ARBA" id="ARBA00022723"/>
    </source>
</evidence>
<dbReference type="CDD" id="cd00067">
    <property type="entry name" value="GAL4"/>
    <property type="match status" value="1"/>
</dbReference>
<dbReference type="InterPro" id="IPR007219">
    <property type="entry name" value="XnlR_reg_dom"/>
</dbReference>
<dbReference type="Gene3D" id="4.10.240.10">
    <property type="entry name" value="Zn(2)-C6 fungal-type DNA-binding domain"/>
    <property type="match status" value="1"/>
</dbReference>
<evidence type="ECO:0000313" key="8">
    <source>
        <dbReference type="Proteomes" id="UP000623467"/>
    </source>
</evidence>
<keyword evidence="4" id="KW-0539">Nucleus</keyword>
<dbReference type="CDD" id="cd12148">
    <property type="entry name" value="fungal_TF_MHR"/>
    <property type="match status" value="1"/>
</dbReference>
<name>A0A8H6YZF2_9AGAR</name>
<comment type="similarity">
    <text evidence="1">Belongs to the glycosyltransferase 15 family.</text>
</comment>
<evidence type="ECO:0000259" key="6">
    <source>
        <dbReference type="PROSITE" id="PS50048"/>
    </source>
</evidence>
<dbReference type="InterPro" id="IPR036864">
    <property type="entry name" value="Zn2-C6_fun-type_DNA-bd_sf"/>
</dbReference>
<dbReference type="AlphaFoldDB" id="A0A8H6YZF2"/>
<feature type="domain" description="Zn(2)-C6 fungal-type" evidence="6">
    <location>
        <begin position="25"/>
        <end position="54"/>
    </location>
</feature>
<evidence type="ECO:0000256" key="5">
    <source>
        <dbReference type="SAM" id="MobiDB-lite"/>
    </source>
</evidence>
<keyword evidence="2 7" id="KW-0808">Transferase</keyword>
<dbReference type="PANTHER" id="PTHR31121:SF6">
    <property type="entry name" value="ALPHA-1,2 MANNOSYLTRANSFERASE KTR1"/>
    <property type="match status" value="1"/>
</dbReference>
<dbReference type="Pfam" id="PF04082">
    <property type="entry name" value="Fungal_trans"/>
    <property type="match status" value="1"/>
</dbReference>
<dbReference type="SUPFAM" id="SSF53448">
    <property type="entry name" value="Nucleotide-diphospho-sugar transferases"/>
    <property type="match status" value="1"/>
</dbReference>
<dbReference type="InterPro" id="IPR002685">
    <property type="entry name" value="Glyco_trans_15"/>
</dbReference>
<dbReference type="SUPFAM" id="SSF57701">
    <property type="entry name" value="Zn2/Cys6 DNA-binding domain"/>
    <property type="match status" value="1"/>
</dbReference>
<dbReference type="GO" id="GO:0006351">
    <property type="term" value="P:DNA-templated transcription"/>
    <property type="evidence" value="ECO:0007669"/>
    <property type="project" value="InterPro"/>
</dbReference>
<dbReference type="GO" id="GO:0003677">
    <property type="term" value="F:DNA binding"/>
    <property type="evidence" value="ECO:0007669"/>
    <property type="project" value="InterPro"/>
</dbReference>